<keyword evidence="10" id="KW-1185">Reference proteome</keyword>
<keyword evidence="6" id="KW-0472">Membrane</keyword>
<evidence type="ECO:0000256" key="5">
    <source>
        <dbReference type="SAM" id="MobiDB-lite"/>
    </source>
</evidence>
<comment type="caution">
    <text evidence="4">Lacks conserved residue(s) required for the propagation of feature annotation.</text>
</comment>
<feature type="region of interest" description="Disordered" evidence="5">
    <location>
        <begin position="531"/>
        <end position="582"/>
    </location>
</feature>
<keyword evidence="1" id="KW-0378">Hydrolase</keyword>
<keyword evidence="6" id="KW-1133">Transmembrane helix</keyword>
<proteinExistence type="predicted"/>
<dbReference type="PANTHER" id="PTHR14226">
    <property type="entry name" value="NEUROPATHY TARGET ESTERASE/SWISS CHEESE D.MELANOGASTER"/>
    <property type="match status" value="1"/>
</dbReference>
<dbReference type="PANTHER" id="PTHR14226:SF10">
    <property type="entry name" value="TRIACYLGLYCEROL LIPASE 4-RELATED"/>
    <property type="match status" value="1"/>
</dbReference>
<dbReference type="GO" id="GO:0004806">
    <property type="term" value="F:triacylglycerol lipase activity"/>
    <property type="evidence" value="ECO:0007669"/>
    <property type="project" value="InterPro"/>
</dbReference>
<dbReference type="Gene3D" id="3.40.1090.10">
    <property type="entry name" value="Cytosolic phospholipase A2 catalytic domain"/>
    <property type="match status" value="2"/>
</dbReference>
<evidence type="ECO:0000256" key="2">
    <source>
        <dbReference type="ARBA" id="ARBA00022963"/>
    </source>
</evidence>
<dbReference type="KEGG" id="sre:PTSG_01087"/>
<reference evidence="9" key="1">
    <citation type="submission" date="2009-08" db="EMBL/GenBank/DDBJ databases">
        <title>Annotation of Salpingoeca rosetta.</title>
        <authorList>
            <consortium name="The Broad Institute Genome Sequencing Platform"/>
            <person name="Russ C."/>
            <person name="Cuomo C."/>
            <person name="Burger G."/>
            <person name="Gray M.W."/>
            <person name="Holland P.W.H."/>
            <person name="King N."/>
            <person name="Lang F.B.F."/>
            <person name="Roger A.J."/>
            <person name="Ruiz-Trillo I."/>
            <person name="Young S.K."/>
            <person name="Zeng Q."/>
            <person name="Gargeya S."/>
            <person name="Alvarado L."/>
            <person name="Berlin A."/>
            <person name="Chapman S.B."/>
            <person name="Chen Z."/>
            <person name="Freedman E."/>
            <person name="Gellesch M."/>
            <person name="Goldberg J."/>
            <person name="Griggs A."/>
            <person name="Gujja S."/>
            <person name="Heilman E."/>
            <person name="Heiman D."/>
            <person name="Howarth C."/>
            <person name="Mehta T."/>
            <person name="Neiman D."/>
            <person name="Pearson M."/>
            <person name="Roberts A."/>
            <person name="Saif S."/>
            <person name="Shea T."/>
            <person name="Shenoy N."/>
            <person name="Sisk P."/>
            <person name="Stolte C."/>
            <person name="Sykes S."/>
            <person name="White J."/>
            <person name="Yandava C."/>
            <person name="Haas B."/>
            <person name="Nusbaum C."/>
            <person name="Birren B."/>
        </authorList>
    </citation>
    <scope>NUCLEOTIDE SEQUENCE [LARGE SCALE GENOMIC DNA]</scope>
    <source>
        <strain evidence="9">ATCC 50818</strain>
    </source>
</reference>
<name>F2U0S1_SALR5</name>
<dbReference type="GeneID" id="16077651"/>
<protein>
    <recommendedName>
        <fullName evidence="8">PNPLA domain-containing protein</fullName>
    </recommendedName>
</protein>
<dbReference type="eggNOG" id="KOG2214">
    <property type="taxonomic scope" value="Eukaryota"/>
</dbReference>
<feature type="domain" description="PNPLA" evidence="8">
    <location>
        <begin position="182"/>
        <end position="364"/>
    </location>
</feature>
<dbReference type="OrthoDB" id="10049244at2759"/>
<dbReference type="InParanoid" id="F2U0S1"/>
<feature type="transmembrane region" description="Helical" evidence="6">
    <location>
        <begin position="176"/>
        <end position="195"/>
    </location>
</feature>
<feature type="chain" id="PRO_5003286983" description="PNPLA domain-containing protein" evidence="7">
    <location>
        <begin position="19"/>
        <end position="767"/>
    </location>
</feature>
<feature type="signal peptide" evidence="7">
    <location>
        <begin position="1"/>
        <end position="18"/>
    </location>
</feature>
<feature type="region of interest" description="Disordered" evidence="5">
    <location>
        <begin position="628"/>
        <end position="694"/>
    </location>
</feature>
<dbReference type="Pfam" id="PF01734">
    <property type="entry name" value="Patatin"/>
    <property type="match status" value="1"/>
</dbReference>
<keyword evidence="6" id="KW-0812">Transmembrane</keyword>
<evidence type="ECO:0000256" key="7">
    <source>
        <dbReference type="SAM" id="SignalP"/>
    </source>
</evidence>
<dbReference type="EMBL" id="GL832958">
    <property type="protein sequence ID" value="EGD80495.1"/>
    <property type="molecule type" value="Genomic_DNA"/>
</dbReference>
<feature type="transmembrane region" description="Helical" evidence="6">
    <location>
        <begin position="6"/>
        <end position="25"/>
    </location>
</feature>
<feature type="short sequence motif" description="GXSXG" evidence="4">
    <location>
        <begin position="213"/>
        <end position="217"/>
    </location>
</feature>
<dbReference type="RefSeq" id="XP_004997056.1">
    <property type="nucleotide sequence ID" value="XM_004996999.1"/>
</dbReference>
<dbReference type="InterPro" id="IPR002641">
    <property type="entry name" value="PNPLA_dom"/>
</dbReference>
<evidence type="ECO:0000256" key="1">
    <source>
        <dbReference type="ARBA" id="ARBA00022801"/>
    </source>
</evidence>
<keyword evidence="2" id="KW-0442">Lipid degradation</keyword>
<dbReference type="Pfam" id="PF11815">
    <property type="entry name" value="DUF3336"/>
    <property type="match status" value="1"/>
</dbReference>
<dbReference type="Proteomes" id="UP000007799">
    <property type="component" value="Unassembled WGS sequence"/>
</dbReference>
<feature type="compositionally biased region" description="Low complexity" evidence="5">
    <location>
        <begin position="640"/>
        <end position="654"/>
    </location>
</feature>
<dbReference type="InterPro" id="IPR016035">
    <property type="entry name" value="Acyl_Trfase/lysoPLipase"/>
</dbReference>
<accession>F2U0S1</accession>
<dbReference type="SUPFAM" id="SSF52151">
    <property type="entry name" value="FabD/lysophospholipase-like"/>
    <property type="match status" value="1"/>
</dbReference>
<evidence type="ECO:0000313" key="9">
    <source>
        <dbReference type="EMBL" id="EGD80495.1"/>
    </source>
</evidence>
<evidence type="ECO:0000313" key="10">
    <source>
        <dbReference type="Proteomes" id="UP000007799"/>
    </source>
</evidence>
<dbReference type="InterPro" id="IPR021771">
    <property type="entry name" value="Triacylglycerol_lipase_N"/>
</dbReference>
<dbReference type="AlphaFoldDB" id="F2U0S1"/>
<evidence type="ECO:0000256" key="4">
    <source>
        <dbReference type="PROSITE-ProRule" id="PRU01161"/>
    </source>
</evidence>
<evidence type="ECO:0000256" key="3">
    <source>
        <dbReference type="ARBA" id="ARBA00023098"/>
    </source>
</evidence>
<organism evidence="10">
    <name type="scientific">Salpingoeca rosetta (strain ATCC 50818 / BSB-021)</name>
    <dbReference type="NCBI Taxonomy" id="946362"/>
    <lineage>
        <taxon>Eukaryota</taxon>
        <taxon>Choanoflagellata</taxon>
        <taxon>Craspedida</taxon>
        <taxon>Salpingoecidae</taxon>
        <taxon>Salpingoeca</taxon>
    </lineage>
</organism>
<keyword evidence="3" id="KW-0443">Lipid metabolism</keyword>
<evidence type="ECO:0000256" key="6">
    <source>
        <dbReference type="SAM" id="Phobius"/>
    </source>
</evidence>
<sequence length="767" mass="85840">MMLMGLLRQLILVVVTLAASSIYIISSGVKRAWRALIPWRWDQTRLERRLQQAESYREWEKTALELDEMRGNNLWKLDPEAPKYYDAKGIQQRLRRLHRARSKGNIDMLMHLLPEVLARNLCGLGNLGLYRHCTVGTKKLIEDYIDEVVCCIREITYANTLTPSAKMEFLNRSVQAYGRSALLFSGGLSFGMYHWGVIKCLFEENLLPPVICGSSIGALFAAVLGIYNDSQLSAMFDDPEAIDLSAFERLGPKGWKRKLVRLFTDDVLMDISKLEEFCRTNLGDYTFDEAYRKTGRVINIVLTHTTHSGYPSLLNYRTAPNVLLWSAASASCAQPGLYAPVPLYAKDVGGGIVILHEEHVAESWSSRTVHHPQLPMQQLRENFNVNHLIVSQVNPHVIPFLRSLHSSSRVHILHQAAVLLGEEIVHRVRQVVQFGYLTKSLAWLRADLLQPVEGNITIIPRLTLTSLKKIVSNPNRHDLHYFRAEGERSVYPYLAIIRTRCRIEMALNDCLKQAQEMVHAAQNLSLLHASMDSPTQTPRSRRSPLIVTPPTQANIPPRRRAAPPESPTIQRSPHRLRRANTVGSAQAAPTLATLYANGYLSGDDEQAGGTGARVQIPALAERLLRTPFSLTPQAAPPTSPTRHSPTSTPPLHTTGTASQQQHDQHYQQLQQQRQHHLRAPTTPPSKLLAAPRRNGVGPLSASFNNAARHHLLAPRSAPASVSQLGRYRARRRKIGGRTTGCGDDYDDDDDDDDATTVHSISTQLSLD</sequence>
<gene>
    <name evidence="9" type="ORF">PTSG_01087</name>
</gene>
<evidence type="ECO:0000259" key="8">
    <source>
        <dbReference type="PROSITE" id="PS51635"/>
    </source>
</evidence>
<dbReference type="GO" id="GO:0016042">
    <property type="term" value="P:lipid catabolic process"/>
    <property type="evidence" value="ECO:0007669"/>
    <property type="project" value="UniProtKB-KW"/>
</dbReference>
<dbReference type="STRING" id="946362.F2U0S1"/>
<dbReference type="InterPro" id="IPR050301">
    <property type="entry name" value="NTE"/>
</dbReference>
<keyword evidence="7" id="KW-0732">Signal</keyword>
<dbReference type="PROSITE" id="PS51635">
    <property type="entry name" value="PNPLA"/>
    <property type="match status" value="1"/>
</dbReference>